<gene>
    <name evidence="2" type="ORF">DS909_00980</name>
</gene>
<comment type="caution">
    <text evidence="2">The sequence shown here is derived from an EMBL/GenBank/DDBJ whole genome shotgun (WGS) entry which is preliminary data.</text>
</comment>
<dbReference type="Proteomes" id="UP000252706">
    <property type="component" value="Unassembled WGS sequence"/>
</dbReference>
<evidence type="ECO:0000313" key="2">
    <source>
        <dbReference type="EMBL" id="RBW62211.1"/>
    </source>
</evidence>
<dbReference type="SUPFAM" id="SSF51735">
    <property type="entry name" value="NAD(P)-binding Rossmann-fold domains"/>
    <property type="match status" value="1"/>
</dbReference>
<dbReference type="Pfam" id="PF01370">
    <property type="entry name" value="Epimerase"/>
    <property type="match status" value="1"/>
</dbReference>
<dbReference type="EMBL" id="QOCE01000003">
    <property type="protein sequence ID" value="RBW62211.1"/>
    <property type="molecule type" value="Genomic_DNA"/>
</dbReference>
<dbReference type="PANTHER" id="PTHR48079:SF6">
    <property type="entry name" value="NAD(P)-BINDING DOMAIN-CONTAINING PROTEIN-RELATED"/>
    <property type="match status" value="1"/>
</dbReference>
<organism evidence="2 3">
    <name type="scientific">Phaeobacter gallaeciensis</name>
    <dbReference type="NCBI Taxonomy" id="60890"/>
    <lineage>
        <taxon>Bacteria</taxon>
        <taxon>Pseudomonadati</taxon>
        <taxon>Pseudomonadota</taxon>
        <taxon>Alphaproteobacteria</taxon>
        <taxon>Rhodobacterales</taxon>
        <taxon>Roseobacteraceae</taxon>
        <taxon>Phaeobacter</taxon>
    </lineage>
</organism>
<dbReference type="GO" id="GO:0004029">
    <property type="term" value="F:aldehyde dehydrogenase (NAD+) activity"/>
    <property type="evidence" value="ECO:0007669"/>
    <property type="project" value="TreeGrafter"/>
</dbReference>
<dbReference type="OrthoDB" id="367683at2"/>
<dbReference type="Gene3D" id="3.40.50.720">
    <property type="entry name" value="NAD(P)-binding Rossmann-like Domain"/>
    <property type="match status" value="1"/>
</dbReference>
<sequence>MSELKTAFVTGANGYVGSHVVRHLLAQGYAVTAMVRTNSNLDLLEGTSVTRVEIDLALPRQTGRLTKVLHGIDLIIHTAAYVDLGTVDRTLMKQVNLEGTRVLLEAAQSAGVPKFIYCSTVRTLGDTAGARVDGDHVRTDTDYASCYDETKTQAEALVLARNRAGFSTYSVLPPGIFGRDEPHFGRALRAYLNGHLPFWPAQDRPLGMVHVEDLAELFFFVAHHGIPGTRYIASAGEATMGEIFGILGEMTGRKPPPDMPESLVRAAAMVMDWIGSWTGRNMILNKERIVFLYDKVVRTDPTRSYSDLGWNPRKPREILAAILPKTED</sequence>
<proteinExistence type="predicted"/>
<dbReference type="InterPro" id="IPR001509">
    <property type="entry name" value="Epimerase_deHydtase"/>
</dbReference>
<dbReference type="PANTHER" id="PTHR48079">
    <property type="entry name" value="PROTEIN YEEZ"/>
    <property type="match status" value="1"/>
</dbReference>
<dbReference type="GO" id="GO:0005737">
    <property type="term" value="C:cytoplasm"/>
    <property type="evidence" value="ECO:0007669"/>
    <property type="project" value="TreeGrafter"/>
</dbReference>
<name>A0A366X9M0_9RHOB</name>
<evidence type="ECO:0000259" key="1">
    <source>
        <dbReference type="Pfam" id="PF01370"/>
    </source>
</evidence>
<accession>A0A366X9M0</accession>
<dbReference type="AlphaFoldDB" id="A0A366X9M0"/>
<dbReference type="RefSeq" id="WP_113821573.1">
    <property type="nucleotide sequence ID" value="NZ_QOCE01000003.1"/>
</dbReference>
<reference evidence="2 3" key="1">
    <citation type="submission" date="2018-07" db="EMBL/GenBank/DDBJ databases">
        <title>Modular assembly of carbohydrate-degrading microbial communities in the ocean.</title>
        <authorList>
            <person name="Enke T.N."/>
            <person name="Datta M.S."/>
            <person name="Schwartzman J.A."/>
            <person name="Cermak N."/>
            <person name="Schmitz D.A."/>
            <person name="Barrere J."/>
            <person name="Cordero O.X."/>
        </authorList>
    </citation>
    <scope>NUCLEOTIDE SEQUENCE [LARGE SCALE GENOMIC DNA]</scope>
    <source>
        <strain evidence="2 3">C3M10</strain>
    </source>
</reference>
<dbReference type="InterPro" id="IPR036291">
    <property type="entry name" value="NAD(P)-bd_dom_sf"/>
</dbReference>
<dbReference type="InterPro" id="IPR051783">
    <property type="entry name" value="NAD(P)-dependent_oxidoreduct"/>
</dbReference>
<protein>
    <submittedName>
        <fullName evidence="2">Epimerase</fullName>
    </submittedName>
</protein>
<feature type="domain" description="NAD-dependent epimerase/dehydratase" evidence="1">
    <location>
        <begin position="8"/>
        <end position="229"/>
    </location>
</feature>
<evidence type="ECO:0000313" key="3">
    <source>
        <dbReference type="Proteomes" id="UP000252706"/>
    </source>
</evidence>